<organism evidence="1">
    <name type="scientific">Dipodfec virus RodF1_63</name>
    <dbReference type="NCBI Taxonomy" id="2929305"/>
    <lineage>
        <taxon>Viruses</taxon>
        <taxon>Monodnaviria</taxon>
        <taxon>Sangervirae</taxon>
        <taxon>Phixviricota</taxon>
        <taxon>Malgrandaviricetes</taxon>
        <taxon>Petitvirales</taxon>
        <taxon>Microviridae</taxon>
    </lineage>
</organism>
<proteinExistence type="predicted"/>
<reference evidence="1" key="1">
    <citation type="submission" date="2022-02" db="EMBL/GenBank/DDBJ databases">
        <title>Towards deciphering the DNA virus diversity associated with rodent species in the families Cricetidae and Heteromyidae.</title>
        <authorList>
            <person name="Lund M."/>
            <person name="Larsen B.B."/>
            <person name="Gryseels S."/>
            <person name="Kraberger S."/>
            <person name="Rowsey D.M."/>
            <person name="Steger L."/>
            <person name="Yule K.M."/>
            <person name="Upham N.S."/>
            <person name="Worobey M."/>
            <person name="Van Doorslaer K."/>
            <person name="Varsani A."/>
        </authorList>
    </citation>
    <scope>NUCLEOTIDE SEQUENCE</scope>
    <source>
        <strain evidence="1">NeonRodF1_63</strain>
    </source>
</reference>
<sequence>MKMDTFPAGILFGSRSREKGVSTAKIKRREKETGKKAYTAVDYAGNLHYAFDQDTLNSIVAKANNEWQDRNTAREWQYANDRADKNNAWSAQQAQNQMDFEERLSNTSHQREVADLKAAGLNPVLSANAGASTPSGAMGTVDTSTSTSRQAYQLQKIAMQKDVRLQEMALGAQLEMNKQNIASAQKMAKWSNALQKELGYANMANALKQSNITAGAAMYGANQSAAAAMYGADQAFAASKYGVDNPNTLIGQFAKFLSGDSNTAKKTTDGTNVPSWLLKQFKKLF</sequence>
<accession>A0A976R7H1</accession>
<protein>
    <submittedName>
        <fullName evidence="1">DNA pilot protein</fullName>
    </submittedName>
</protein>
<evidence type="ECO:0000313" key="1">
    <source>
        <dbReference type="EMBL" id="UPW41939.1"/>
    </source>
</evidence>
<name>A0A976R7H1_9VIRU</name>
<dbReference type="EMBL" id="OM869699">
    <property type="protein sequence ID" value="UPW41939.1"/>
    <property type="molecule type" value="Genomic_DNA"/>
</dbReference>